<dbReference type="EC" id="3.4.19.12" evidence="9"/>
<sequence>MRLRIRHANGIATLNNVSNEQTVAELKQQILQTLQLSSTYGIQISGGYPPKPITDDTLVIQNSGLRDGDTLNVKITENTVQQVETTSSESSFKLVKEGVVQTPNGFLTLRTMEDDNSCLFRSIGYVLSRDTSIANELRHESKLIPSHILMSCWVKKENPSLLEKYIQWIQKPTSWGGAIELSIFSSFFNVEIDSIDVQTGRIDKFGKLLYSIYCTATYSFSGEGSYDERVLIVYSGIHYDALALSPASDSPPEFDQTRFPVTDSYILDAAKEITESLRRGHKYTDVANFTLRCEQCKTGLKGEKDAHNHAAVRH</sequence>
<keyword evidence="6 9" id="KW-0378">Hydrolase</keyword>
<dbReference type="Pfam" id="PF24560">
    <property type="entry name" value="zf-C2H2_OTU1_C"/>
    <property type="match status" value="1"/>
</dbReference>
<dbReference type="PANTHER" id="PTHR13312">
    <property type="entry name" value="HIV-INDUCED PROTEIN-7-LIKE PROTEASE"/>
    <property type="match status" value="1"/>
</dbReference>
<keyword evidence="4" id="KW-0863">Zinc-finger</keyword>
<comment type="subcellular location">
    <subcellularLocation>
        <location evidence="9">Cytoplasm</location>
    </subcellularLocation>
</comment>
<dbReference type="InterPro" id="IPR048857">
    <property type="entry name" value="OTU1_Ubl"/>
</dbReference>
<keyword evidence="9" id="KW-0963">Cytoplasm</keyword>
<dbReference type="PANTHER" id="PTHR13312:SF0">
    <property type="entry name" value="UBIQUITIN THIOESTERASE OTU1"/>
    <property type="match status" value="1"/>
</dbReference>
<evidence type="ECO:0000256" key="3">
    <source>
        <dbReference type="ARBA" id="ARBA00022723"/>
    </source>
</evidence>
<evidence type="ECO:0000256" key="9">
    <source>
        <dbReference type="RuleBase" id="RU367104"/>
    </source>
</evidence>
<evidence type="ECO:0000313" key="13">
    <source>
        <dbReference type="Proteomes" id="UP000252139"/>
    </source>
</evidence>
<dbReference type="STRING" id="86630.A0A367J0Q6"/>
<dbReference type="GO" id="GO:0016579">
    <property type="term" value="P:protein deubiquitination"/>
    <property type="evidence" value="ECO:0007669"/>
    <property type="project" value="TreeGrafter"/>
</dbReference>
<keyword evidence="5 9" id="KW-0833">Ubl conjugation pathway</keyword>
<keyword evidence="8" id="KW-0862">Zinc</keyword>
<dbReference type="SUPFAM" id="SSF54001">
    <property type="entry name" value="Cysteine proteinases"/>
    <property type="match status" value="1"/>
</dbReference>
<dbReference type="GO" id="GO:0004843">
    <property type="term" value="F:cysteine-type deubiquitinase activity"/>
    <property type="evidence" value="ECO:0007669"/>
    <property type="project" value="UniProtKB-UniRule"/>
</dbReference>
<gene>
    <name evidence="12" type="primary">OTU1</name>
    <name evidence="12" type="ORF">CU097_004171</name>
</gene>
<dbReference type="Gene3D" id="3.90.70.80">
    <property type="match status" value="1"/>
</dbReference>
<dbReference type="AlphaFoldDB" id="A0A367J0Q6"/>
<evidence type="ECO:0000256" key="4">
    <source>
        <dbReference type="ARBA" id="ARBA00022771"/>
    </source>
</evidence>
<keyword evidence="13" id="KW-1185">Reference proteome</keyword>
<dbReference type="GO" id="GO:0036503">
    <property type="term" value="P:ERAD pathway"/>
    <property type="evidence" value="ECO:0007669"/>
    <property type="project" value="TreeGrafter"/>
</dbReference>
<dbReference type="InterPro" id="IPR029071">
    <property type="entry name" value="Ubiquitin-like_domsf"/>
</dbReference>
<evidence type="ECO:0000256" key="1">
    <source>
        <dbReference type="ARBA" id="ARBA00000707"/>
    </source>
</evidence>
<dbReference type="GO" id="GO:0005829">
    <property type="term" value="C:cytosol"/>
    <property type="evidence" value="ECO:0007669"/>
    <property type="project" value="TreeGrafter"/>
</dbReference>
<proteinExistence type="predicted"/>
<keyword evidence="7 9" id="KW-0788">Thiol protease</keyword>
<evidence type="ECO:0000256" key="7">
    <source>
        <dbReference type="ARBA" id="ARBA00022807"/>
    </source>
</evidence>
<comment type="function">
    <text evidence="9">Hydrolase that can remove conjugated ubiquitin from proteins and may therefore play an important regulatory role at the level of protein turnover by preventing degradation.</text>
</comment>
<evidence type="ECO:0000259" key="11">
    <source>
        <dbReference type="Pfam" id="PF24560"/>
    </source>
</evidence>
<accession>A0A367J0Q6</accession>
<evidence type="ECO:0000256" key="8">
    <source>
        <dbReference type="ARBA" id="ARBA00022833"/>
    </source>
</evidence>
<evidence type="ECO:0000256" key="6">
    <source>
        <dbReference type="ARBA" id="ARBA00022801"/>
    </source>
</evidence>
<dbReference type="SUPFAM" id="SSF54236">
    <property type="entry name" value="Ubiquitin-like"/>
    <property type="match status" value="1"/>
</dbReference>
<evidence type="ECO:0000256" key="5">
    <source>
        <dbReference type="ARBA" id="ARBA00022786"/>
    </source>
</evidence>
<feature type="domain" description="OTU1 Ubl" evidence="10">
    <location>
        <begin position="1"/>
        <end position="53"/>
    </location>
</feature>
<dbReference type="Pfam" id="PF21403">
    <property type="entry name" value="OTU1_UBXL"/>
    <property type="match status" value="1"/>
</dbReference>
<name>A0A367J0Q6_RHIAZ</name>
<dbReference type="Gene3D" id="3.10.20.90">
    <property type="entry name" value="Phosphatidylinositol 3-kinase Catalytic Subunit, Chain A, domain 1"/>
    <property type="match status" value="1"/>
</dbReference>
<dbReference type="EMBL" id="PJQL01002633">
    <property type="protein sequence ID" value="RCH83517.1"/>
    <property type="molecule type" value="Genomic_DNA"/>
</dbReference>
<organism evidence="12 13">
    <name type="scientific">Rhizopus azygosporus</name>
    <name type="common">Rhizopus microsporus var. azygosporus</name>
    <dbReference type="NCBI Taxonomy" id="86630"/>
    <lineage>
        <taxon>Eukaryota</taxon>
        <taxon>Fungi</taxon>
        <taxon>Fungi incertae sedis</taxon>
        <taxon>Mucoromycota</taxon>
        <taxon>Mucoromycotina</taxon>
        <taxon>Mucoromycetes</taxon>
        <taxon>Mucorales</taxon>
        <taxon>Mucorineae</taxon>
        <taxon>Rhizopodaceae</taxon>
        <taxon>Rhizopus</taxon>
    </lineage>
</organism>
<dbReference type="GO" id="GO:0030968">
    <property type="term" value="P:endoplasmic reticulum unfolded protein response"/>
    <property type="evidence" value="ECO:0007669"/>
    <property type="project" value="TreeGrafter"/>
</dbReference>
<comment type="catalytic activity">
    <reaction evidence="1 9">
        <text>Thiol-dependent hydrolysis of ester, thioester, amide, peptide and isopeptide bonds formed by the C-terminal Gly of ubiquitin (a 76-residue protein attached to proteins as an intracellular targeting signal).</text>
        <dbReference type="EC" id="3.4.19.12"/>
    </reaction>
</comment>
<dbReference type="OrthoDB" id="65596at2759"/>
<dbReference type="GO" id="GO:0005634">
    <property type="term" value="C:nucleus"/>
    <property type="evidence" value="ECO:0007669"/>
    <property type="project" value="TreeGrafter"/>
</dbReference>
<evidence type="ECO:0000256" key="2">
    <source>
        <dbReference type="ARBA" id="ARBA00022670"/>
    </source>
</evidence>
<protein>
    <recommendedName>
        <fullName evidence="9">Ubiquitin thioesterase OTU</fullName>
        <ecNumber evidence="9">3.4.19.12</ecNumber>
    </recommendedName>
</protein>
<feature type="domain" description="OTU1-like C-terminal C2H2-type zinc finger" evidence="11">
    <location>
        <begin position="287"/>
        <end position="311"/>
    </location>
</feature>
<dbReference type="InterPro" id="IPR038765">
    <property type="entry name" value="Papain-like_cys_pep_sf"/>
</dbReference>
<dbReference type="Proteomes" id="UP000252139">
    <property type="component" value="Unassembled WGS sequence"/>
</dbReference>
<keyword evidence="3" id="KW-0479">Metal-binding</keyword>
<dbReference type="InterPro" id="IPR057766">
    <property type="entry name" value="Znf-C2H2_OTU1-like_C"/>
</dbReference>
<comment type="caution">
    <text evidence="12">The sequence shown here is derived from an EMBL/GenBank/DDBJ whole genome shotgun (WGS) entry which is preliminary data.</text>
</comment>
<evidence type="ECO:0000259" key="10">
    <source>
        <dbReference type="Pfam" id="PF21403"/>
    </source>
</evidence>
<reference evidence="12 13" key="1">
    <citation type="journal article" date="2018" name="G3 (Bethesda)">
        <title>Phylogenetic and Phylogenomic Definition of Rhizopus Species.</title>
        <authorList>
            <person name="Gryganskyi A.P."/>
            <person name="Golan J."/>
            <person name="Dolatabadi S."/>
            <person name="Mondo S."/>
            <person name="Robb S."/>
            <person name="Idnurm A."/>
            <person name="Muszewska A."/>
            <person name="Steczkiewicz K."/>
            <person name="Masonjones S."/>
            <person name="Liao H.L."/>
            <person name="Gajdeczka M.T."/>
            <person name="Anike F."/>
            <person name="Vuek A."/>
            <person name="Anishchenko I.M."/>
            <person name="Voigt K."/>
            <person name="de Hoog G.S."/>
            <person name="Smith M.E."/>
            <person name="Heitman J."/>
            <person name="Vilgalys R."/>
            <person name="Stajich J.E."/>
        </authorList>
    </citation>
    <scope>NUCLEOTIDE SEQUENCE [LARGE SCALE GENOMIC DNA]</scope>
    <source>
        <strain evidence="12 13">CBS 357.93</strain>
    </source>
</reference>
<dbReference type="CDD" id="cd22745">
    <property type="entry name" value="OTU_OTU1"/>
    <property type="match status" value="1"/>
</dbReference>
<evidence type="ECO:0000313" key="12">
    <source>
        <dbReference type="EMBL" id="RCH83517.1"/>
    </source>
</evidence>
<keyword evidence="2 12" id="KW-0645">Protease</keyword>